<accession>A0ABR7HNM1</accession>
<name>A0ABR7HNM1_9FIRM</name>
<dbReference type="EMBL" id="JACOPS010000006">
    <property type="protein sequence ID" value="MBC5729011.1"/>
    <property type="molecule type" value="Genomic_DNA"/>
</dbReference>
<proteinExistence type="predicted"/>
<reference evidence="1 2" key="1">
    <citation type="submission" date="2020-08" db="EMBL/GenBank/DDBJ databases">
        <title>Genome public.</title>
        <authorList>
            <person name="Liu C."/>
            <person name="Sun Q."/>
        </authorList>
    </citation>
    <scope>NUCLEOTIDE SEQUENCE [LARGE SCALE GENOMIC DNA]</scope>
    <source>
        <strain evidence="1 2">NSJ-71</strain>
    </source>
</reference>
<gene>
    <name evidence="1" type="ORF">H8R91_10865</name>
</gene>
<organism evidence="1 2">
    <name type="scientific">Ruminococcus intestinalis</name>
    <dbReference type="NCBI Taxonomy" id="2763066"/>
    <lineage>
        <taxon>Bacteria</taxon>
        <taxon>Bacillati</taxon>
        <taxon>Bacillota</taxon>
        <taxon>Clostridia</taxon>
        <taxon>Eubacteriales</taxon>
        <taxon>Oscillospiraceae</taxon>
        <taxon>Ruminococcus</taxon>
    </lineage>
</organism>
<evidence type="ECO:0000313" key="1">
    <source>
        <dbReference type="EMBL" id="MBC5729011.1"/>
    </source>
</evidence>
<sequence length="143" mass="16452">MKSCENCRHFTRCSARSRGVVCNCYEKYTGRKDGIKTMAEEKVLVFKYAEPLGYKDEIRGMVEMIDRVEIENFLRSEKLKNKDLLKGRIKMIYSGSGKDNLENKDTGEVYKGTVMFVGVSREDIVNLTDNQIKAIKCVYRKVG</sequence>
<keyword evidence="2" id="KW-1185">Reference proteome</keyword>
<protein>
    <submittedName>
        <fullName evidence="1">Uncharacterized protein</fullName>
    </submittedName>
</protein>
<dbReference type="RefSeq" id="WP_186936208.1">
    <property type="nucleotide sequence ID" value="NZ_JACOPS010000006.1"/>
</dbReference>
<dbReference type="Proteomes" id="UP000636755">
    <property type="component" value="Unassembled WGS sequence"/>
</dbReference>
<evidence type="ECO:0000313" key="2">
    <source>
        <dbReference type="Proteomes" id="UP000636755"/>
    </source>
</evidence>
<comment type="caution">
    <text evidence="1">The sequence shown here is derived from an EMBL/GenBank/DDBJ whole genome shotgun (WGS) entry which is preliminary data.</text>
</comment>